<organism evidence="1 2">
    <name type="scientific">Lactobacillus gigeriorum DSM 23908 = CRBIP 24.85</name>
    <dbReference type="NCBI Taxonomy" id="1423751"/>
    <lineage>
        <taxon>Bacteria</taxon>
        <taxon>Bacillati</taxon>
        <taxon>Bacillota</taxon>
        <taxon>Bacilli</taxon>
        <taxon>Lactobacillales</taxon>
        <taxon>Lactobacillaceae</taxon>
        <taxon>Lactobacillus</taxon>
    </lineage>
</organism>
<dbReference type="InterPro" id="IPR010375">
    <property type="entry name" value="CdAMP_rec"/>
</dbReference>
<dbReference type="InterPro" id="IPR015867">
    <property type="entry name" value="N-reg_PII/ATP_PRibTrfase_C"/>
</dbReference>
<gene>
    <name evidence="1" type="ORF">FC38_GL001703</name>
</gene>
<dbReference type="PANTHER" id="PTHR38456">
    <property type="entry name" value="CYCLIC DI-AMP RECEPTOR A"/>
    <property type="match status" value="1"/>
</dbReference>
<dbReference type="Pfam" id="PF06153">
    <property type="entry name" value="CdAMP_rec"/>
    <property type="match status" value="1"/>
</dbReference>
<dbReference type="Gene3D" id="3.30.70.120">
    <property type="match status" value="1"/>
</dbReference>
<proteinExistence type="predicted"/>
<evidence type="ECO:0000313" key="1">
    <source>
        <dbReference type="EMBL" id="KRN13941.1"/>
    </source>
</evidence>
<sequence length="109" mass="12107">MILMKLIVAIVQKEDSNKLQRAFIKENIRATKLATTGGFLSEGNTTFLIGTQDEQVDHVLSVIKEKSQAREEYVQPNIISSGLEMSQMVKVTVGGATCFVVPVDEFKQF</sequence>
<comment type="caution">
    <text evidence="1">The sequence shown here is derived from an EMBL/GenBank/DDBJ whole genome shotgun (WGS) entry which is preliminary data.</text>
</comment>
<reference evidence="1 2" key="1">
    <citation type="journal article" date="2015" name="Genome Announc.">
        <title>Expanding the biotechnology potential of lactobacilli through comparative genomics of 213 strains and associated genera.</title>
        <authorList>
            <person name="Sun Z."/>
            <person name="Harris H.M."/>
            <person name="McCann A."/>
            <person name="Guo C."/>
            <person name="Argimon S."/>
            <person name="Zhang W."/>
            <person name="Yang X."/>
            <person name="Jeffery I.B."/>
            <person name="Cooney J.C."/>
            <person name="Kagawa T.F."/>
            <person name="Liu W."/>
            <person name="Song Y."/>
            <person name="Salvetti E."/>
            <person name="Wrobel A."/>
            <person name="Rasinkangas P."/>
            <person name="Parkhill J."/>
            <person name="Rea M.C."/>
            <person name="O'Sullivan O."/>
            <person name="Ritari J."/>
            <person name="Douillard F.P."/>
            <person name="Paul Ross R."/>
            <person name="Yang R."/>
            <person name="Briner A.E."/>
            <person name="Felis G.E."/>
            <person name="de Vos W.M."/>
            <person name="Barrangou R."/>
            <person name="Klaenhammer T.R."/>
            <person name="Caufield P.W."/>
            <person name="Cui Y."/>
            <person name="Zhang H."/>
            <person name="O'Toole P.W."/>
        </authorList>
    </citation>
    <scope>NUCLEOTIDE SEQUENCE [LARGE SCALE GENOMIC DNA]</scope>
    <source>
        <strain evidence="1 2">DSM 23908</strain>
    </source>
</reference>
<name>A0ABR5PYH5_9LACO</name>
<evidence type="ECO:0000313" key="2">
    <source>
        <dbReference type="Proteomes" id="UP000051521"/>
    </source>
</evidence>
<dbReference type="InterPro" id="IPR011322">
    <property type="entry name" value="N-reg_PII-like_a/b"/>
</dbReference>
<dbReference type="EMBL" id="AYZO01000007">
    <property type="protein sequence ID" value="KRN13941.1"/>
    <property type="molecule type" value="Genomic_DNA"/>
</dbReference>
<keyword evidence="2" id="KW-1185">Reference proteome</keyword>
<accession>A0ABR5PYH5</accession>
<dbReference type="PANTHER" id="PTHR38456:SF1">
    <property type="entry name" value="CYCLIC DI-AMP RECEPTOR A"/>
    <property type="match status" value="1"/>
</dbReference>
<dbReference type="Proteomes" id="UP000051521">
    <property type="component" value="Unassembled WGS sequence"/>
</dbReference>
<dbReference type="SUPFAM" id="SSF54913">
    <property type="entry name" value="GlnB-like"/>
    <property type="match status" value="1"/>
</dbReference>
<protein>
    <recommendedName>
        <fullName evidence="3">Protein from nitrogen regulatory protein P-II (GLNB) family</fullName>
    </recommendedName>
</protein>
<evidence type="ECO:0008006" key="3">
    <source>
        <dbReference type="Google" id="ProtNLM"/>
    </source>
</evidence>